<feature type="transmembrane region" description="Helical" evidence="1">
    <location>
        <begin position="45"/>
        <end position="67"/>
    </location>
</feature>
<dbReference type="RefSeq" id="WP_115008491.1">
    <property type="nucleotide sequence ID" value="NZ_UGQU01000004.1"/>
</dbReference>
<sequence>MLNLFNLEHLNKHKNLKSTIASIWVCGAIAFTNWLYITYKLTFNPFLLIVGIALSYYVICFLVNHYLGKKTVSPKQLKTINYLAWVVWAMQLVFIIWFFMIR</sequence>
<keyword evidence="1" id="KW-0472">Membrane</keyword>
<dbReference type="Proteomes" id="UP000254437">
    <property type="component" value="Unassembled WGS sequence"/>
</dbReference>
<accession>A0A378TVH3</accession>
<dbReference type="AlphaFoldDB" id="A0A378TVH3"/>
<dbReference type="EMBL" id="UGQU01000004">
    <property type="protein sequence ID" value="STZ64264.1"/>
    <property type="molecule type" value="Genomic_DNA"/>
</dbReference>
<proteinExistence type="predicted"/>
<evidence type="ECO:0000256" key="1">
    <source>
        <dbReference type="SAM" id="Phobius"/>
    </source>
</evidence>
<name>A0A378TVH3_MORLA</name>
<feature type="transmembrane region" description="Helical" evidence="1">
    <location>
        <begin position="79"/>
        <end position="100"/>
    </location>
</feature>
<feature type="transmembrane region" description="Helical" evidence="1">
    <location>
        <begin position="21"/>
        <end position="39"/>
    </location>
</feature>
<reference evidence="2 3" key="1">
    <citation type="submission" date="2018-06" db="EMBL/GenBank/DDBJ databases">
        <authorList>
            <consortium name="Pathogen Informatics"/>
            <person name="Doyle S."/>
        </authorList>
    </citation>
    <scope>NUCLEOTIDE SEQUENCE [LARGE SCALE GENOMIC DNA]</scope>
    <source>
        <strain evidence="2 3">NCTC10359</strain>
    </source>
</reference>
<gene>
    <name evidence="2" type="ORF">NCTC10359_02714</name>
</gene>
<organism evidence="2 3">
    <name type="scientific">Moraxella lacunata</name>
    <dbReference type="NCBI Taxonomy" id="477"/>
    <lineage>
        <taxon>Bacteria</taxon>
        <taxon>Pseudomonadati</taxon>
        <taxon>Pseudomonadota</taxon>
        <taxon>Gammaproteobacteria</taxon>
        <taxon>Moraxellales</taxon>
        <taxon>Moraxellaceae</taxon>
        <taxon>Moraxella</taxon>
    </lineage>
</organism>
<protein>
    <submittedName>
        <fullName evidence="2">Uncharacterized protein</fullName>
    </submittedName>
</protein>
<evidence type="ECO:0000313" key="3">
    <source>
        <dbReference type="Proteomes" id="UP000254437"/>
    </source>
</evidence>
<keyword evidence="1" id="KW-1133">Transmembrane helix</keyword>
<evidence type="ECO:0000313" key="2">
    <source>
        <dbReference type="EMBL" id="STZ64264.1"/>
    </source>
</evidence>
<keyword evidence="1" id="KW-0812">Transmembrane</keyword>